<evidence type="ECO:0000313" key="3">
    <source>
        <dbReference type="Proteomes" id="UP000265663"/>
    </source>
</evidence>
<dbReference type="Proteomes" id="UP000265663">
    <property type="component" value="Unassembled WGS sequence"/>
</dbReference>
<dbReference type="PANTHER" id="PTHR12069">
    <property type="entry name" value="DNA-DIRECTED RNA POLYMERASES III 80 KDA POLYPEPTIDE RNA POLYMERASE III SUBUNIT 5"/>
    <property type="match status" value="1"/>
</dbReference>
<keyword evidence="2" id="KW-0240">DNA-directed RNA polymerase</keyword>
<name>A0A3M7ME37_9PLEO</name>
<keyword evidence="2" id="KW-0804">Transcription</keyword>
<proteinExistence type="predicted"/>
<keyword evidence="3" id="KW-1185">Reference proteome</keyword>
<evidence type="ECO:0000313" key="2">
    <source>
        <dbReference type="EMBL" id="RMZ72712.1"/>
    </source>
</evidence>
<reference evidence="2 3" key="1">
    <citation type="journal article" date="2014" name="PLoS ONE">
        <title>De novo Genome Assembly of the Fungal Plant Pathogen Pyrenophora semeniperda.</title>
        <authorList>
            <person name="Soliai M.M."/>
            <person name="Meyer S.E."/>
            <person name="Udall J.A."/>
            <person name="Elzinga D.E."/>
            <person name="Hermansen R.A."/>
            <person name="Bodily P.M."/>
            <person name="Hart A.A."/>
            <person name="Coleman C.E."/>
        </authorList>
    </citation>
    <scope>NUCLEOTIDE SEQUENCE [LARGE SCALE GENOMIC DNA]</scope>
    <source>
        <strain evidence="2 3">CCB06</strain>
        <tissue evidence="2">Mycelium</tissue>
    </source>
</reference>
<gene>
    <name evidence="2" type="ORF">GMOD_00007730</name>
</gene>
<sequence>MRNCANSMATAAAMNVEDDDPVVAEYDVYITPEMAEQQLYVLQYINRPPDKKLTKAFGSKPSELRVKKESGFIEVDVPLDIHENFSRAAGVQYGEAMRKTKGFGQKAFGIASGFERTMPRSTNRPAAAGQEAPAVPVAPMDDDNLEEYVANFEDANEKGHVLNVQTFGGQIRPADGKGPSYMLGAFRDNELHLTRCNGLIQLRTQFHHIDACTQLEAVQRRREKESQEGAKLAEPKAFLAQVKKTGGDTAAELTQSFMKAANQEQWEKLNYYDEEDDRAFDAYHDRLFLQDLANAPKLHSNISNSDYLDTISGKCGRKKPKHGTDELIEISDDSLSDIDDDDDDEEEEEAQVS</sequence>
<evidence type="ECO:0000256" key="1">
    <source>
        <dbReference type="SAM" id="MobiDB-lite"/>
    </source>
</evidence>
<dbReference type="OrthoDB" id="340681at2759"/>
<dbReference type="PANTHER" id="PTHR12069:SF0">
    <property type="entry name" value="DNA-DIRECTED RNA POLYMERASE III SUBUNIT RPC5"/>
    <property type="match status" value="1"/>
</dbReference>
<organism evidence="2 3">
    <name type="scientific">Pyrenophora seminiperda CCB06</name>
    <dbReference type="NCBI Taxonomy" id="1302712"/>
    <lineage>
        <taxon>Eukaryota</taxon>
        <taxon>Fungi</taxon>
        <taxon>Dikarya</taxon>
        <taxon>Ascomycota</taxon>
        <taxon>Pezizomycotina</taxon>
        <taxon>Dothideomycetes</taxon>
        <taxon>Pleosporomycetidae</taxon>
        <taxon>Pleosporales</taxon>
        <taxon>Pleosporineae</taxon>
        <taxon>Pleosporaceae</taxon>
        <taxon>Pyrenophora</taxon>
    </lineage>
</organism>
<dbReference type="InterPro" id="IPR006886">
    <property type="entry name" value="RNA_pol_III_Rpc5"/>
</dbReference>
<dbReference type="AlphaFoldDB" id="A0A3M7ME37"/>
<dbReference type="GO" id="GO:0042797">
    <property type="term" value="P:tRNA transcription by RNA polymerase III"/>
    <property type="evidence" value="ECO:0007669"/>
    <property type="project" value="TreeGrafter"/>
</dbReference>
<dbReference type="Pfam" id="PF04801">
    <property type="entry name" value="RPC5"/>
    <property type="match status" value="2"/>
</dbReference>
<feature type="region of interest" description="Disordered" evidence="1">
    <location>
        <begin position="116"/>
        <end position="137"/>
    </location>
</feature>
<dbReference type="GO" id="GO:0005666">
    <property type="term" value="C:RNA polymerase III complex"/>
    <property type="evidence" value="ECO:0007669"/>
    <property type="project" value="TreeGrafter"/>
</dbReference>
<dbReference type="EMBL" id="KE747833">
    <property type="protein sequence ID" value="RMZ72712.1"/>
    <property type="molecule type" value="Genomic_DNA"/>
</dbReference>
<accession>A0A3M7ME37</accession>
<protein>
    <submittedName>
        <fullName evidence="2">Dna-directed rna polymerase iii complex subunit rpc37</fullName>
    </submittedName>
</protein>
<feature type="compositionally biased region" description="Acidic residues" evidence="1">
    <location>
        <begin position="326"/>
        <end position="353"/>
    </location>
</feature>
<feature type="region of interest" description="Disordered" evidence="1">
    <location>
        <begin position="315"/>
        <end position="353"/>
    </location>
</feature>